<dbReference type="STRING" id="246786.GS18_0221105"/>
<dbReference type="Pfam" id="PF00582">
    <property type="entry name" value="Usp"/>
    <property type="match status" value="1"/>
</dbReference>
<dbReference type="PANTHER" id="PTHR46268:SF6">
    <property type="entry name" value="UNIVERSAL STRESS PROTEIN UP12"/>
    <property type="match status" value="1"/>
</dbReference>
<dbReference type="PANTHER" id="PTHR46268">
    <property type="entry name" value="STRESS RESPONSE PROTEIN NHAX"/>
    <property type="match status" value="1"/>
</dbReference>
<dbReference type="AlphaFoldDB" id="A0A084GJ21"/>
<feature type="domain" description="UspA" evidence="2">
    <location>
        <begin position="6"/>
        <end position="173"/>
    </location>
</feature>
<proteinExistence type="inferred from homology"/>
<dbReference type="PRINTS" id="PR01438">
    <property type="entry name" value="UNVRSLSTRESS"/>
</dbReference>
<evidence type="ECO:0000313" key="3">
    <source>
        <dbReference type="EMBL" id="KEZ47333.1"/>
    </source>
</evidence>
<dbReference type="SUPFAM" id="SSF52402">
    <property type="entry name" value="Adenine nucleotide alpha hydrolases-like"/>
    <property type="match status" value="1"/>
</dbReference>
<name>A0A084GJ21_METID</name>
<comment type="similarity">
    <text evidence="1">Belongs to the universal stress protein A family.</text>
</comment>
<protein>
    <recommendedName>
        <fullName evidence="2">UspA domain-containing protein</fullName>
    </recommendedName>
</protein>
<keyword evidence="4" id="KW-1185">Reference proteome</keyword>
<gene>
    <name evidence="3" type="ORF">GS18_0221105</name>
</gene>
<sequence>MNLDTFHHIVVAYDGQDESSAALTKGIQLSKQLGTRLTVVHVYQAEHAMNTGGVRPGIPSAPANGYLTDNLQNYPVAPDAARQFDDQPKNDHFDHSDEVSSRIRMKLDENQATGDVEILSGSPADAILSFADEHAADLIIMGNSDSGGLKKLLFGGVSDKVHHQSNISVLIAK</sequence>
<dbReference type="Gene3D" id="3.40.50.620">
    <property type="entry name" value="HUPs"/>
    <property type="match status" value="1"/>
</dbReference>
<dbReference type="InterPro" id="IPR006015">
    <property type="entry name" value="Universal_stress_UspA"/>
</dbReference>
<dbReference type="CDD" id="cd00293">
    <property type="entry name" value="USP-like"/>
    <property type="match status" value="1"/>
</dbReference>
<evidence type="ECO:0000313" key="4">
    <source>
        <dbReference type="Proteomes" id="UP000028549"/>
    </source>
</evidence>
<dbReference type="Proteomes" id="UP000028549">
    <property type="component" value="Unassembled WGS sequence"/>
</dbReference>
<dbReference type="EMBL" id="JNVC02000024">
    <property type="protein sequence ID" value="KEZ47333.1"/>
    <property type="molecule type" value="Genomic_DNA"/>
</dbReference>
<comment type="caution">
    <text evidence="3">The sequence shown here is derived from an EMBL/GenBank/DDBJ whole genome shotgun (WGS) entry which is preliminary data.</text>
</comment>
<dbReference type="InterPro" id="IPR014729">
    <property type="entry name" value="Rossmann-like_a/b/a_fold"/>
</dbReference>
<reference evidence="3 4" key="1">
    <citation type="journal article" date="2005" name="Int. J. Syst. Evol. Microbiol.">
        <title>Bacillus cibi sp. nov., isolated from jeotgal, a traditional Korean fermented seafood.</title>
        <authorList>
            <person name="Yoon J.H."/>
            <person name="Lee C.H."/>
            <person name="Oh T.K."/>
        </authorList>
    </citation>
    <scope>NUCLEOTIDE SEQUENCE [LARGE SCALE GENOMIC DNA]</scope>
    <source>
        <strain evidence="3 4">DSM 16189</strain>
    </source>
</reference>
<organism evidence="3 4">
    <name type="scientific">Metabacillus indicus</name>
    <name type="common">Bacillus indicus</name>
    <dbReference type="NCBI Taxonomy" id="246786"/>
    <lineage>
        <taxon>Bacteria</taxon>
        <taxon>Bacillati</taxon>
        <taxon>Bacillota</taxon>
        <taxon>Bacilli</taxon>
        <taxon>Bacillales</taxon>
        <taxon>Bacillaceae</taxon>
        <taxon>Metabacillus</taxon>
    </lineage>
</organism>
<evidence type="ECO:0000256" key="1">
    <source>
        <dbReference type="ARBA" id="ARBA00008791"/>
    </source>
</evidence>
<dbReference type="InterPro" id="IPR006016">
    <property type="entry name" value="UspA"/>
</dbReference>
<accession>A0A084GJ21</accession>
<evidence type="ECO:0000259" key="2">
    <source>
        <dbReference type="Pfam" id="PF00582"/>
    </source>
</evidence>